<sequence>MITAQELLAGPRGRRCCLELVRLVASERPDGADLTTALFFAAAARESDGARLITASSQRPATPEETATLINEVPLDELAEPVVRTAFADAVASARPWQELDGADVLAAEPAVLAALRRVAAALVVSPHAAWWAAPVDLTGQWLVERPGRPPITGTDAADRLHRWRSGTLADEAQAVRERPADPREPISGTWWSTPPNDLPRTSRWLPAGGPTSWWLAEDEVQPETATARKVVLDREPRVLELRTATDWAEVCVRHPIDVTADRRHDWYRATGRHGRWCLPDWAEVATEFDAVHLTAAGYLSAAGKAIELPDGSACLIGGWDPDCTYWLTDVMIDNSRPLMAEGDD</sequence>
<gene>
    <name evidence="2" type="ORF">BKA15_003171</name>
</gene>
<dbReference type="EMBL" id="JACCBU010000001">
    <property type="protein sequence ID" value="NYE71842.1"/>
    <property type="molecule type" value="Genomic_DNA"/>
</dbReference>
<keyword evidence="3" id="KW-1185">Reference proteome</keyword>
<proteinExistence type="predicted"/>
<dbReference type="RefSeq" id="WP_179752267.1">
    <property type="nucleotide sequence ID" value="NZ_JACCBU010000001.1"/>
</dbReference>
<name>A0A7Y9I7X5_9ACTN</name>
<evidence type="ECO:0000313" key="2">
    <source>
        <dbReference type="EMBL" id="NYE71842.1"/>
    </source>
</evidence>
<dbReference type="AlphaFoldDB" id="A0A7Y9I7X5"/>
<dbReference type="Proteomes" id="UP000569914">
    <property type="component" value="Unassembled WGS sequence"/>
</dbReference>
<evidence type="ECO:0000313" key="3">
    <source>
        <dbReference type="Proteomes" id="UP000569914"/>
    </source>
</evidence>
<feature type="compositionally biased region" description="Basic and acidic residues" evidence="1">
    <location>
        <begin position="174"/>
        <end position="185"/>
    </location>
</feature>
<evidence type="ECO:0000256" key="1">
    <source>
        <dbReference type="SAM" id="MobiDB-lite"/>
    </source>
</evidence>
<accession>A0A7Y9I7X5</accession>
<organism evidence="2 3">
    <name type="scientific">Microlunatus parietis</name>
    <dbReference type="NCBI Taxonomy" id="682979"/>
    <lineage>
        <taxon>Bacteria</taxon>
        <taxon>Bacillati</taxon>
        <taxon>Actinomycetota</taxon>
        <taxon>Actinomycetes</taxon>
        <taxon>Propionibacteriales</taxon>
        <taxon>Propionibacteriaceae</taxon>
        <taxon>Microlunatus</taxon>
    </lineage>
</organism>
<comment type="caution">
    <text evidence="2">The sequence shown here is derived from an EMBL/GenBank/DDBJ whole genome shotgun (WGS) entry which is preliminary data.</text>
</comment>
<feature type="region of interest" description="Disordered" evidence="1">
    <location>
        <begin position="171"/>
        <end position="194"/>
    </location>
</feature>
<protein>
    <submittedName>
        <fullName evidence="2">Uncharacterized protein</fullName>
    </submittedName>
</protein>
<reference evidence="2 3" key="1">
    <citation type="submission" date="2020-07" db="EMBL/GenBank/DDBJ databases">
        <title>Sequencing the genomes of 1000 actinobacteria strains.</title>
        <authorList>
            <person name="Klenk H.-P."/>
        </authorList>
    </citation>
    <scope>NUCLEOTIDE SEQUENCE [LARGE SCALE GENOMIC DNA]</scope>
    <source>
        <strain evidence="2 3">DSM 22083</strain>
    </source>
</reference>